<dbReference type="HOGENOM" id="CLU_1455777_0_0_1"/>
<sequence length="186" mass="21639">MKLNQRPLSVAVINVTLYQTLCSSEFYLFTETAERLVERDYLLQRTYDKVVNIFSLMERSSEGGEYARVDDIDIQKLKEQRNQGENPTYSEYTEITQPKNNLESREEKFSKFLQIRNMGQRVLVYWTVISGYAPDQVIICNSTCQVTGSCHVTKESVPDAVKIACWMTVNQQNGRSIRTFSKYHQH</sequence>
<protein>
    <submittedName>
        <fullName evidence="1">Uncharacterized protein</fullName>
    </submittedName>
</protein>
<organism evidence="1">
    <name type="scientific">Magallana gigas</name>
    <name type="common">Pacific oyster</name>
    <name type="synonym">Crassostrea gigas</name>
    <dbReference type="NCBI Taxonomy" id="29159"/>
    <lineage>
        <taxon>Eukaryota</taxon>
        <taxon>Metazoa</taxon>
        <taxon>Spiralia</taxon>
        <taxon>Lophotrochozoa</taxon>
        <taxon>Mollusca</taxon>
        <taxon>Bivalvia</taxon>
        <taxon>Autobranchia</taxon>
        <taxon>Pteriomorphia</taxon>
        <taxon>Ostreida</taxon>
        <taxon>Ostreoidea</taxon>
        <taxon>Ostreidae</taxon>
        <taxon>Magallana</taxon>
    </lineage>
</organism>
<gene>
    <name evidence="1" type="ORF">CGI_10005056</name>
</gene>
<dbReference type="AlphaFoldDB" id="K1PX01"/>
<proteinExistence type="predicted"/>
<dbReference type="InParanoid" id="K1PX01"/>
<dbReference type="EMBL" id="JH817429">
    <property type="protein sequence ID" value="EKC20920.1"/>
    <property type="molecule type" value="Genomic_DNA"/>
</dbReference>
<reference evidence="1" key="1">
    <citation type="journal article" date="2012" name="Nature">
        <title>The oyster genome reveals stress adaptation and complexity of shell formation.</title>
        <authorList>
            <person name="Zhang G."/>
            <person name="Fang X."/>
            <person name="Guo X."/>
            <person name="Li L."/>
            <person name="Luo R."/>
            <person name="Xu F."/>
            <person name="Yang P."/>
            <person name="Zhang L."/>
            <person name="Wang X."/>
            <person name="Qi H."/>
            <person name="Xiong Z."/>
            <person name="Que H."/>
            <person name="Xie Y."/>
            <person name="Holland P.W."/>
            <person name="Paps J."/>
            <person name="Zhu Y."/>
            <person name="Wu F."/>
            <person name="Chen Y."/>
            <person name="Wang J."/>
            <person name="Peng C."/>
            <person name="Meng J."/>
            <person name="Yang L."/>
            <person name="Liu J."/>
            <person name="Wen B."/>
            <person name="Zhang N."/>
            <person name="Huang Z."/>
            <person name="Zhu Q."/>
            <person name="Feng Y."/>
            <person name="Mount A."/>
            <person name="Hedgecock D."/>
            <person name="Xu Z."/>
            <person name="Liu Y."/>
            <person name="Domazet-Loso T."/>
            <person name="Du Y."/>
            <person name="Sun X."/>
            <person name="Zhang S."/>
            <person name="Liu B."/>
            <person name="Cheng P."/>
            <person name="Jiang X."/>
            <person name="Li J."/>
            <person name="Fan D."/>
            <person name="Wang W."/>
            <person name="Fu W."/>
            <person name="Wang T."/>
            <person name="Wang B."/>
            <person name="Zhang J."/>
            <person name="Peng Z."/>
            <person name="Li Y."/>
            <person name="Li N."/>
            <person name="Wang J."/>
            <person name="Chen M."/>
            <person name="He Y."/>
            <person name="Tan F."/>
            <person name="Song X."/>
            <person name="Zheng Q."/>
            <person name="Huang R."/>
            <person name="Yang H."/>
            <person name="Du X."/>
            <person name="Chen L."/>
            <person name="Yang M."/>
            <person name="Gaffney P.M."/>
            <person name="Wang S."/>
            <person name="Luo L."/>
            <person name="She Z."/>
            <person name="Ming Y."/>
            <person name="Huang W."/>
            <person name="Zhang S."/>
            <person name="Huang B."/>
            <person name="Zhang Y."/>
            <person name="Qu T."/>
            <person name="Ni P."/>
            <person name="Miao G."/>
            <person name="Wang J."/>
            <person name="Wang Q."/>
            <person name="Steinberg C.E."/>
            <person name="Wang H."/>
            <person name="Li N."/>
            <person name="Qian L."/>
            <person name="Zhang G."/>
            <person name="Li Y."/>
            <person name="Yang H."/>
            <person name="Liu X."/>
            <person name="Wang J."/>
            <person name="Yin Y."/>
            <person name="Wang J."/>
        </authorList>
    </citation>
    <scope>NUCLEOTIDE SEQUENCE [LARGE SCALE GENOMIC DNA]</scope>
    <source>
        <strain evidence="1">05x7-T-G4-1.051#20</strain>
    </source>
</reference>
<evidence type="ECO:0000313" key="1">
    <source>
        <dbReference type="EMBL" id="EKC20920.1"/>
    </source>
</evidence>
<name>K1PX01_MAGGI</name>
<accession>K1PX01</accession>